<dbReference type="NCBIfam" id="TIGR00976">
    <property type="entry name" value="CocE_NonD"/>
    <property type="match status" value="1"/>
</dbReference>
<dbReference type="Proteomes" id="UP000597341">
    <property type="component" value="Unassembled WGS sequence"/>
</dbReference>
<keyword evidence="4" id="KW-1185">Reference proteome</keyword>
<dbReference type="InterPro" id="IPR005674">
    <property type="entry name" value="CocE/Ser_esterase"/>
</dbReference>
<evidence type="ECO:0000259" key="2">
    <source>
        <dbReference type="SMART" id="SM00939"/>
    </source>
</evidence>
<reference evidence="4" key="1">
    <citation type="journal article" date="2019" name="Int. J. Syst. Evol. Microbiol.">
        <title>The Global Catalogue of Microorganisms (GCM) 10K type strain sequencing project: providing services to taxonomists for standard genome sequencing and annotation.</title>
        <authorList>
            <consortium name="The Broad Institute Genomics Platform"/>
            <consortium name="The Broad Institute Genome Sequencing Center for Infectious Disease"/>
            <person name="Wu L."/>
            <person name="Ma J."/>
        </authorList>
    </citation>
    <scope>NUCLEOTIDE SEQUENCE [LARGE SCALE GENOMIC DNA]</scope>
    <source>
        <strain evidence="4">CGMCC 1.12791</strain>
    </source>
</reference>
<dbReference type="RefSeq" id="WP_229855974.1">
    <property type="nucleotide sequence ID" value="NZ_BNAD01000001.1"/>
</dbReference>
<feature type="region of interest" description="Disordered" evidence="1">
    <location>
        <begin position="81"/>
        <end position="118"/>
    </location>
</feature>
<proteinExistence type="predicted"/>
<organism evidence="3 4">
    <name type="scientific">Nocardioides flavus</name>
    <name type="common">ex Wang et al. 2016</name>
    <dbReference type="NCBI Taxonomy" id="2058780"/>
    <lineage>
        <taxon>Bacteria</taxon>
        <taxon>Bacillati</taxon>
        <taxon>Actinomycetota</taxon>
        <taxon>Actinomycetes</taxon>
        <taxon>Propionibacteriales</taxon>
        <taxon>Nocardioidaceae</taxon>
        <taxon>Nocardioides</taxon>
    </lineage>
</organism>
<sequence length="275" mass="29484">MLEQYDRLRQRGVDVGLTIGPWTHLQTGTQGAATVMTEALDWLGEHLAGDGGRRRPSPVRITVTGAGEWRDLESWPPQTRDRVLHLQPGGGLAEDPPPSAAGPTTFAYDPADPTPAVGGQVVNPAISGRRDNRRLERRADVVTFTSAPLTEPLDVLGTPVAEIVHETDNPWADLFVRLCDVGRGGRSVNVSDGFRRLGPDDANRTVEVQLDALAHRFLAGHRLRLQVSGGAHPRWARNLGTGQPPATGTDLAPSVRTICHGVGGASRLRLPCAEG</sequence>
<dbReference type="Gene3D" id="2.60.120.260">
    <property type="entry name" value="Galactose-binding domain-like"/>
    <property type="match status" value="1"/>
</dbReference>
<comment type="caution">
    <text evidence="3">The sequence shown here is derived from an EMBL/GenBank/DDBJ whole genome shotgun (WGS) entry which is preliminary data.</text>
</comment>
<evidence type="ECO:0000313" key="3">
    <source>
        <dbReference type="EMBL" id="GHE15514.1"/>
    </source>
</evidence>
<dbReference type="InterPro" id="IPR013736">
    <property type="entry name" value="Xaa-Pro_dipept_C"/>
</dbReference>
<evidence type="ECO:0000313" key="4">
    <source>
        <dbReference type="Proteomes" id="UP000597341"/>
    </source>
</evidence>
<dbReference type="InterPro" id="IPR008979">
    <property type="entry name" value="Galactose-bd-like_sf"/>
</dbReference>
<dbReference type="Pfam" id="PF08530">
    <property type="entry name" value="PepX_C"/>
    <property type="match status" value="1"/>
</dbReference>
<dbReference type="SUPFAM" id="SSF49785">
    <property type="entry name" value="Galactose-binding domain-like"/>
    <property type="match status" value="1"/>
</dbReference>
<dbReference type="Gene3D" id="3.40.50.1820">
    <property type="entry name" value="alpha/beta hydrolase"/>
    <property type="match status" value="1"/>
</dbReference>
<evidence type="ECO:0000256" key="1">
    <source>
        <dbReference type="SAM" id="MobiDB-lite"/>
    </source>
</evidence>
<name>A0ABQ3HI36_9ACTN</name>
<dbReference type="EMBL" id="BNAD01000001">
    <property type="protein sequence ID" value="GHE15514.1"/>
    <property type="molecule type" value="Genomic_DNA"/>
</dbReference>
<gene>
    <name evidence="3" type="ORF">GCM10011376_04090</name>
</gene>
<feature type="domain" description="Xaa-Pro dipeptidyl-peptidase C-terminal" evidence="2">
    <location>
        <begin position="40"/>
        <end position="269"/>
    </location>
</feature>
<protein>
    <recommendedName>
        <fullName evidence="2">Xaa-Pro dipeptidyl-peptidase C-terminal domain-containing protein</fullName>
    </recommendedName>
</protein>
<accession>A0ABQ3HI36</accession>
<dbReference type="InterPro" id="IPR029058">
    <property type="entry name" value="AB_hydrolase_fold"/>
</dbReference>
<dbReference type="SMART" id="SM00939">
    <property type="entry name" value="PepX_C"/>
    <property type="match status" value="1"/>
</dbReference>